<feature type="compositionally biased region" description="Polar residues" evidence="1">
    <location>
        <begin position="57"/>
        <end position="83"/>
    </location>
</feature>
<dbReference type="AlphaFoldDB" id="A0AAN9BHM3"/>
<reference evidence="2 3" key="1">
    <citation type="submission" date="2024-02" db="EMBL/GenBank/DDBJ databases">
        <title>Chromosome-scale genome assembly of the rough periwinkle Littorina saxatilis.</title>
        <authorList>
            <person name="De Jode A."/>
            <person name="Faria R."/>
            <person name="Formenti G."/>
            <person name="Sims Y."/>
            <person name="Smith T.P."/>
            <person name="Tracey A."/>
            <person name="Wood J.M.D."/>
            <person name="Zagrodzka Z.B."/>
            <person name="Johannesson K."/>
            <person name="Butlin R.K."/>
            <person name="Leder E.H."/>
        </authorList>
    </citation>
    <scope>NUCLEOTIDE SEQUENCE [LARGE SCALE GENOMIC DNA]</scope>
    <source>
        <strain evidence="2">Snail1</strain>
        <tissue evidence="2">Muscle</tissue>
    </source>
</reference>
<accession>A0AAN9BHM3</accession>
<feature type="region of interest" description="Disordered" evidence="1">
    <location>
        <begin position="57"/>
        <end position="306"/>
    </location>
</feature>
<feature type="compositionally biased region" description="Low complexity" evidence="1">
    <location>
        <begin position="178"/>
        <end position="190"/>
    </location>
</feature>
<feature type="compositionally biased region" description="Polar residues" evidence="1">
    <location>
        <begin position="123"/>
        <end position="134"/>
    </location>
</feature>
<feature type="region of interest" description="Disordered" evidence="1">
    <location>
        <begin position="1"/>
        <end position="40"/>
    </location>
</feature>
<dbReference type="EMBL" id="JBAMIC010000007">
    <property type="protein sequence ID" value="KAK7106436.1"/>
    <property type="molecule type" value="Genomic_DNA"/>
</dbReference>
<evidence type="ECO:0000313" key="3">
    <source>
        <dbReference type="Proteomes" id="UP001374579"/>
    </source>
</evidence>
<sequence length="306" mass="30908">MYGSGDEPDTTSPSSSKPSGIALRIPTDTSNNDNNAATLEDADNAFDAGYSSMAYGEQQTASLSSAASPGGESSQNTASQSDFPTNTTTPVVVTDADLYTSVDGMEQEQSSGPVQDHAGEYSTEGSPKSSSTAAPSGDVYAVVQKSGPGVQSASATTTVSPSNPGDSADGADAFVDMSRSSAPASSASKATPGGPVSDNADNTYAVVNKSSSQGKGTGASDSPNSSNSTQQAPSGDVYAQVDKSSKRNGSTPEHDEEGQSNVYAQVDKTSKGNNSTPVQQTQAQDQKPKPGIKPKPALKPKPSSNV</sequence>
<organism evidence="2 3">
    <name type="scientific">Littorina saxatilis</name>
    <dbReference type="NCBI Taxonomy" id="31220"/>
    <lineage>
        <taxon>Eukaryota</taxon>
        <taxon>Metazoa</taxon>
        <taxon>Spiralia</taxon>
        <taxon>Lophotrochozoa</taxon>
        <taxon>Mollusca</taxon>
        <taxon>Gastropoda</taxon>
        <taxon>Caenogastropoda</taxon>
        <taxon>Littorinimorpha</taxon>
        <taxon>Littorinoidea</taxon>
        <taxon>Littorinidae</taxon>
        <taxon>Littorina</taxon>
    </lineage>
</organism>
<proteinExistence type="predicted"/>
<feature type="compositionally biased region" description="Low complexity" evidence="1">
    <location>
        <begin position="27"/>
        <end position="38"/>
    </location>
</feature>
<feature type="compositionally biased region" description="Polar residues" evidence="1">
    <location>
        <begin position="271"/>
        <end position="285"/>
    </location>
</feature>
<feature type="compositionally biased region" description="Polar residues" evidence="1">
    <location>
        <begin position="149"/>
        <end position="165"/>
    </location>
</feature>
<feature type="compositionally biased region" description="Polar residues" evidence="1">
    <location>
        <begin position="208"/>
        <end position="233"/>
    </location>
</feature>
<evidence type="ECO:0000313" key="2">
    <source>
        <dbReference type="EMBL" id="KAK7106436.1"/>
    </source>
</evidence>
<keyword evidence="3" id="KW-1185">Reference proteome</keyword>
<gene>
    <name evidence="2" type="ORF">V1264_017693</name>
</gene>
<comment type="caution">
    <text evidence="2">The sequence shown here is derived from an EMBL/GenBank/DDBJ whole genome shotgun (WGS) entry which is preliminary data.</text>
</comment>
<feature type="compositionally biased region" description="Low complexity" evidence="1">
    <location>
        <begin position="84"/>
        <end position="94"/>
    </location>
</feature>
<protein>
    <submittedName>
        <fullName evidence="2">Uncharacterized protein</fullName>
    </submittedName>
</protein>
<evidence type="ECO:0000256" key="1">
    <source>
        <dbReference type="SAM" id="MobiDB-lite"/>
    </source>
</evidence>
<dbReference type="Proteomes" id="UP001374579">
    <property type="component" value="Unassembled WGS sequence"/>
</dbReference>
<name>A0AAN9BHM3_9CAEN</name>
<feature type="compositionally biased region" description="Low complexity" evidence="1">
    <location>
        <begin position="10"/>
        <end position="20"/>
    </location>
</feature>